<organism evidence="1 2">
    <name type="scientific">Paramecium tetraurelia</name>
    <dbReference type="NCBI Taxonomy" id="5888"/>
    <lineage>
        <taxon>Eukaryota</taxon>
        <taxon>Sar</taxon>
        <taxon>Alveolata</taxon>
        <taxon>Ciliophora</taxon>
        <taxon>Intramacronucleata</taxon>
        <taxon>Oligohymenophorea</taxon>
        <taxon>Peniculida</taxon>
        <taxon>Parameciidae</taxon>
        <taxon>Paramecium</taxon>
    </lineage>
</organism>
<dbReference type="HOGENOM" id="CLU_1296574_0_0_1"/>
<dbReference type="KEGG" id="ptm:GSPATT00019631001"/>
<sequence>MRCVEKQQQQNYILIICVRQMFKHKKSPSLLDTTRQSSEKYSLLTSDVSTIKKPQISPINFKKIRTPSTLVEPIQKTSRQLSQQISSDTLNEILSINQKIAALQQRKSALLQQFQRIEYSDTRKAIRYNKDFNNKYFDKQNITQMEKNWTHYQGQMDQQYKFNGKGVLHYKNAKVFGVFKDGNLEGRATIFDQECKIRIGQYQQGILQKIEYV</sequence>
<name>A0DSB0_PARTE</name>
<dbReference type="AlphaFoldDB" id="A0DSB0"/>
<dbReference type="RefSeq" id="XP_001453324.1">
    <property type="nucleotide sequence ID" value="XM_001453287.2"/>
</dbReference>
<dbReference type="OMA" id="IEYSDTR"/>
<proteinExistence type="predicted"/>
<gene>
    <name evidence="1" type="ORF">GSPATT00019631001</name>
</gene>
<evidence type="ECO:0008006" key="3">
    <source>
        <dbReference type="Google" id="ProtNLM"/>
    </source>
</evidence>
<evidence type="ECO:0000313" key="2">
    <source>
        <dbReference type="Proteomes" id="UP000000600"/>
    </source>
</evidence>
<dbReference type="OrthoDB" id="291530at2759"/>
<evidence type="ECO:0000313" key="1">
    <source>
        <dbReference type="EMBL" id="CAK85927.1"/>
    </source>
</evidence>
<keyword evidence="2" id="KW-1185">Reference proteome</keyword>
<dbReference type="InParanoid" id="A0DSB0"/>
<protein>
    <recommendedName>
        <fullName evidence="3">MORN repeat protein</fullName>
    </recommendedName>
</protein>
<accession>A0DSB0</accession>
<dbReference type="GeneID" id="5039109"/>
<reference evidence="1 2" key="1">
    <citation type="journal article" date="2006" name="Nature">
        <title>Global trends of whole-genome duplications revealed by the ciliate Paramecium tetraurelia.</title>
        <authorList>
            <consortium name="Genoscope"/>
            <person name="Aury J.-M."/>
            <person name="Jaillon O."/>
            <person name="Duret L."/>
            <person name="Noel B."/>
            <person name="Jubin C."/>
            <person name="Porcel B.M."/>
            <person name="Segurens B."/>
            <person name="Daubin V."/>
            <person name="Anthouard V."/>
            <person name="Aiach N."/>
            <person name="Arnaiz O."/>
            <person name="Billaut A."/>
            <person name="Beisson J."/>
            <person name="Blanc I."/>
            <person name="Bouhouche K."/>
            <person name="Camara F."/>
            <person name="Duharcourt S."/>
            <person name="Guigo R."/>
            <person name="Gogendeau D."/>
            <person name="Katinka M."/>
            <person name="Keller A.-M."/>
            <person name="Kissmehl R."/>
            <person name="Klotz C."/>
            <person name="Koll F."/>
            <person name="Le Moue A."/>
            <person name="Lepere C."/>
            <person name="Malinsky S."/>
            <person name="Nowacki M."/>
            <person name="Nowak J.K."/>
            <person name="Plattner H."/>
            <person name="Poulain J."/>
            <person name="Ruiz F."/>
            <person name="Serrano V."/>
            <person name="Zagulski M."/>
            <person name="Dessen P."/>
            <person name="Betermier M."/>
            <person name="Weissenbach J."/>
            <person name="Scarpelli C."/>
            <person name="Schachter V."/>
            <person name="Sperling L."/>
            <person name="Meyer E."/>
            <person name="Cohen J."/>
            <person name="Wincker P."/>
        </authorList>
    </citation>
    <scope>NUCLEOTIDE SEQUENCE [LARGE SCALE GENOMIC DNA]</scope>
    <source>
        <strain evidence="1 2">Stock d4-2</strain>
    </source>
</reference>
<dbReference type="Proteomes" id="UP000000600">
    <property type="component" value="Unassembled WGS sequence"/>
</dbReference>
<dbReference type="EMBL" id="CT868552">
    <property type="protein sequence ID" value="CAK85927.1"/>
    <property type="molecule type" value="Genomic_DNA"/>
</dbReference>